<dbReference type="Proteomes" id="UP000177346">
    <property type="component" value="Unassembled WGS sequence"/>
</dbReference>
<evidence type="ECO:0000313" key="2">
    <source>
        <dbReference type="EMBL" id="OGF86867.1"/>
    </source>
</evidence>
<protein>
    <submittedName>
        <fullName evidence="2">Uncharacterized protein</fullName>
    </submittedName>
</protein>
<comment type="caution">
    <text evidence="2">The sequence shown here is derived from an EMBL/GenBank/DDBJ whole genome shotgun (WGS) entry which is preliminary data.</text>
</comment>
<keyword evidence="1" id="KW-1133">Transmembrane helix</keyword>
<evidence type="ECO:0000256" key="1">
    <source>
        <dbReference type="SAM" id="Phobius"/>
    </source>
</evidence>
<evidence type="ECO:0000313" key="3">
    <source>
        <dbReference type="Proteomes" id="UP000177346"/>
    </source>
</evidence>
<accession>A0A1F5XG83</accession>
<keyword evidence="1" id="KW-0472">Membrane</keyword>
<name>A0A1F5XG83_9BACT</name>
<dbReference type="AlphaFoldDB" id="A0A1F5XG83"/>
<dbReference type="EMBL" id="MFIF01000010">
    <property type="protein sequence ID" value="OGF86867.1"/>
    <property type="molecule type" value="Genomic_DNA"/>
</dbReference>
<organism evidence="2 3">
    <name type="scientific">Candidatus Giovannonibacteria bacterium RIFCSPLOWO2_01_FULL_46_32</name>
    <dbReference type="NCBI Taxonomy" id="1798353"/>
    <lineage>
        <taxon>Bacteria</taxon>
        <taxon>Candidatus Giovannoniibacteriota</taxon>
    </lineage>
</organism>
<reference evidence="2 3" key="1">
    <citation type="journal article" date="2016" name="Nat. Commun.">
        <title>Thousands of microbial genomes shed light on interconnected biogeochemical processes in an aquifer system.</title>
        <authorList>
            <person name="Anantharaman K."/>
            <person name="Brown C.T."/>
            <person name="Hug L.A."/>
            <person name="Sharon I."/>
            <person name="Castelle C.J."/>
            <person name="Probst A.J."/>
            <person name="Thomas B.C."/>
            <person name="Singh A."/>
            <person name="Wilkins M.J."/>
            <person name="Karaoz U."/>
            <person name="Brodie E.L."/>
            <person name="Williams K.H."/>
            <person name="Hubbard S.S."/>
            <person name="Banfield J.F."/>
        </authorList>
    </citation>
    <scope>NUCLEOTIDE SEQUENCE [LARGE SCALE GENOMIC DNA]</scope>
</reference>
<feature type="transmembrane region" description="Helical" evidence="1">
    <location>
        <begin position="31"/>
        <end position="50"/>
    </location>
</feature>
<gene>
    <name evidence="2" type="ORF">A3B19_02245</name>
</gene>
<proteinExistence type="predicted"/>
<sequence length="114" mass="12447">MSVFHLTFSYARPYIAAGKEAADLSLKQKGLILKILISLFVIFVSANLYFSGAVVSKTAERAALSAATNEALQRSGGAEAAFVAANYGKNLEYFLAQGYEEPKNLEIIKNFIYQ</sequence>
<keyword evidence="1" id="KW-0812">Transmembrane</keyword>